<dbReference type="RefSeq" id="WP_202896615.1">
    <property type="nucleotide sequence ID" value="NZ_BAABJL010000142.1"/>
</dbReference>
<dbReference type="SUPFAM" id="SSF52317">
    <property type="entry name" value="Class I glutamine amidotransferase-like"/>
    <property type="match status" value="1"/>
</dbReference>
<accession>A0A927RMR4</accession>
<dbReference type="Gene3D" id="3.20.20.80">
    <property type="entry name" value="Glycosidases"/>
    <property type="match status" value="1"/>
</dbReference>
<evidence type="ECO:0008006" key="3">
    <source>
        <dbReference type="Google" id="ProtNLM"/>
    </source>
</evidence>
<protein>
    <recommendedName>
        <fullName evidence="3">Beta-galactosidase trimerisation domain-containing protein</fullName>
    </recommendedName>
</protein>
<sequence>MTDTSTDQRTPGDVAEGKWFGRVMRWGQLTLVENDPQEYDPDFWLDYFERAKCDAVCLSAGGYIAYYPTEVPLHHRSAWMKDDDPLGKLVNGCRERGMAVLARTDPHAVHQPVFDLHPEWIAVDSDGNHRRHWAMSGAWVTCALGPYNFDYMTEVNLEIMARYNVDGIFSNRWTGSGMCYCEHCRSAFREATGLELPRTSDPRDPARREYILWRQNRLFELCEKWDTSIRQVSPDSRFVPNSGGGSLSDLDMSIFGQVAETAFADRQGRSGTVVPWAAGKNAKEYRATMRDKAVGGIFSVGIEGSHRWKDSTQSAAEIRVWVADSIANGMRPWFTKFGGVLHDRRWLGVVEEIYQWHHRWERYFRTQEPLARVAVVYSQQTAKFYGGPAAADRVENHVLGMYHALVEARIPFEMVHDRLLTPEVLGRFKTLVLPNTAALSEEQCEQIRGFVAAGGGVVATHETSLYDEWGARRDRFGLEDLLGVRPTGGVDEDVKNSYLLLAEDAHTGRRHAVLDGLEQATRIINGVRRVNVEPIDTSLPAALTVVPSYPDLPMEEVYPRQTGANEQGVYLREVGAGRVAYFPWDVDRTFWEVLDPDHGRLLRNAVAWTTDEPSPVEVTGPGLLDVTVWRQPDSLTVHLVNLTNPMAMRGPFRELLPVGEQHVRVRLPEQVRVTRARLLRGDVPVQARILDGTAVIAVPGITDHEVIAIDLETVAGAAGNRGR</sequence>
<dbReference type="AlphaFoldDB" id="A0A927RMR4"/>
<comment type="caution">
    <text evidence="1">The sequence shown here is derived from an EMBL/GenBank/DDBJ whole genome shotgun (WGS) entry which is preliminary data.</text>
</comment>
<dbReference type="CDD" id="cd03143">
    <property type="entry name" value="A4_beta-galactosidase_middle_domain"/>
    <property type="match status" value="1"/>
</dbReference>
<dbReference type="SUPFAM" id="SSF51445">
    <property type="entry name" value="(Trans)glycosidases"/>
    <property type="match status" value="1"/>
</dbReference>
<dbReference type="InterPro" id="IPR017853">
    <property type="entry name" value="GH"/>
</dbReference>
<name>A0A927RMR4_9ACTN</name>
<dbReference type="Gene3D" id="3.40.50.880">
    <property type="match status" value="1"/>
</dbReference>
<evidence type="ECO:0000313" key="2">
    <source>
        <dbReference type="Proteomes" id="UP000638648"/>
    </source>
</evidence>
<evidence type="ECO:0000313" key="1">
    <source>
        <dbReference type="EMBL" id="MBE1609228.1"/>
    </source>
</evidence>
<dbReference type="InterPro" id="IPR029062">
    <property type="entry name" value="Class_I_gatase-like"/>
</dbReference>
<dbReference type="EMBL" id="JADBEM010000001">
    <property type="protein sequence ID" value="MBE1609228.1"/>
    <property type="molecule type" value="Genomic_DNA"/>
</dbReference>
<reference evidence="1" key="1">
    <citation type="submission" date="2020-10" db="EMBL/GenBank/DDBJ databases">
        <title>Sequencing the genomes of 1000 actinobacteria strains.</title>
        <authorList>
            <person name="Klenk H.-P."/>
        </authorList>
    </citation>
    <scope>NUCLEOTIDE SEQUENCE</scope>
    <source>
        <strain evidence="1">DSM 45354</strain>
    </source>
</reference>
<gene>
    <name evidence="1" type="ORF">HEB94_006076</name>
</gene>
<dbReference type="Pfam" id="PF14871">
    <property type="entry name" value="GHL6"/>
    <property type="match status" value="1"/>
</dbReference>
<organism evidence="1 2">
    <name type="scientific">Actinopolymorpha pittospori</name>
    <dbReference type="NCBI Taxonomy" id="648752"/>
    <lineage>
        <taxon>Bacteria</taxon>
        <taxon>Bacillati</taxon>
        <taxon>Actinomycetota</taxon>
        <taxon>Actinomycetes</taxon>
        <taxon>Propionibacteriales</taxon>
        <taxon>Actinopolymorphaceae</taxon>
        <taxon>Actinopolymorpha</taxon>
    </lineage>
</organism>
<proteinExistence type="predicted"/>
<dbReference type="Proteomes" id="UP000638648">
    <property type="component" value="Unassembled WGS sequence"/>
</dbReference>
<dbReference type="InterPro" id="IPR028212">
    <property type="entry name" value="GHL6"/>
</dbReference>
<keyword evidence="2" id="KW-1185">Reference proteome</keyword>